<dbReference type="GO" id="GO:0030149">
    <property type="term" value="P:sphingolipid catabolic process"/>
    <property type="evidence" value="ECO:0007669"/>
    <property type="project" value="TreeGrafter"/>
</dbReference>
<feature type="region of interest" description="Disordered" evidence="19">
    <location>
        <begin position="602"/>
        <end position="624"/>
    </location>
</feature>
<dbReference type="GO" id="GO:0008117">
    <property type="term" value="F:sphinganine-1-phosphate aldolase activity"/>
    <property type="evidence" value="ECO:0007669"/>
    <property type="project" value="UniProtKB-EC"/>
</dbReference>
<evidence type="ECO:0000256" key="20">
    <source>
        <dbReference type="SAM" id="Phobius"/>
    </source>
</evidence>
<evidence type="ECO:0000256" key="17">
    <source>
        <dbReference type="PIRSR" id="PIRSR602129-50"/>
    </source>
</evidence>
<feature type="region of interest" description="Disordered" evidence="19">
    <location>
        <begin position="854"/>
        <end position="879"/>
    </location>
</feature>
<dbReference type="Gene3D" id="3.90.1150.10">
    <property type="entry name" value="Aspartate Aminotransferase, domain 1"/>
    <property type="match status" value="1"/>
</dbReference>
<comment type="cofactor">
    <cofactor evidence="1 17">
        <name>pyridoxal 5'-phosphate</name>
        <dbReference type="ChEBI" id="CHEBI:597326"/>
    </cofactor>
</comment>
<comment type="pathway">
    <text evidence="4">Sphingolipid metabolism.</text>
</comment>
<dbReference type="VEuPathDB" id="FungiDB:PABG_03093"/>
<evidence type="ECO:0000256" key="8">
    <source>
        <dbReference type="ARBA" id="ARBA00022898"/>
    </source>
</evidence>
<feature type="region of interest" description="Disordered" evidence="19">
    <location>
        <begin position="657"/>
        <end position="758"/>
    </location>
</feature>
<dbReference type="InterPro" id="IPR015421">
    <property type="entry name" value="PyrdxlP-dep_Trfase_major"/>
</dbReference>
<keyword evidence="12 20" id="KW-0472">Membrane</keyword>
<evidence type="ECO:0000256" key="7">
    <source>
        <dbReference type="ARBA" id="ARBA00022824"/>
    </source>
</evidence>
<dbReference type="VEuPathDB" id="FungiDB:PADG_01624"/>
<evidence type="ECO:0000256" key="11">
    <source>
        <dbReference type="ARBA" id="ARBA00023098"/>
    </source>
</evidence>
<dbReference type="FunFam" id="1.10.357.70:FF:000005">
    <property type="entry name" value="Exocyst complex component Sec6"/>
    <property type="match status" value="1"/>
</dbReference>
<dbReference type="EC" id="4.1.2.27" evidence="15"/>
<dbReference type="InterPro" id="IPR015424">
    <property type="entry name" value="PyrdxlP-dep_Trfase"/>
</dbReference>
<feature type="compositionally biased region" description="Basic and acidic residues" evidence="19">
    <location>
        <begin position="668"/>
        <end position="677"/>
    </location>
</feature>
<evidence type="ECO:0000256" key="5">
    <source>
        <dbReference type="ARBA" id="ARBA00009447"/>
    </source>
</evidence>
<dbReference type="GO" id="GO:0005789">
    <property type="term" value="C:endoplasmic reticulum membrane"/>
    <property type="evidence" value="ECO:0007669"/>
    <property type="project" value="UniProtKB-SubCell"/>
</dbReference>
<evidence type="ECO:0000256" key="1">
    <source>
        <dbReference type="ARBA" id="ARBA00001933"/>
    </source>
</evidence>
<dbReference type="PANTHER" id="PTHR42735:SF6">
    <property type="entry name" value="SPHINGOSINE-1-PHOSPHATE LYASE 1"/>
    <property type="match status" value="1"/>
</dbReference>
<evidence type="ECO:0000256" key="18">
    <source>
        <dbReference type="SAM" id="Coils"/>
    </source>
</evidence>
<dbReference type="InterPro" id="IPR042532">
    <property type="entry name" value="EXOC3/Sec6_C"/>
</dbReference>
<evidence type="ECO:0000256" key="15">
    <source>
        <dbReference type="ARBA" id="ARBA00038965"/>
    </source>
</evidence>
<dbReference type="FunFam" id="3.40.640.10:FF:000020">
    <property type="entry name" value="sphingosine-1-phosphate lyase 1"/>
    <property type="match status" value="1"/>
</dbReference>
<feature type="transmembrane region" description="Helical" evidence="20">
    <location>
        <begin position="59"/>
        <end position="78"/>
    </location>
</feature>
<protein>
    <recommendedName>
        <fullName evidence="15">sphinganine-1-phosphate aldolase</fullName>
        <ecNumber evidence="15">4.1.2.27</ecNumber>
    </recommendedName>
    <alternativeName>
        <fullName evidence="16">Sphingosine-1-phosphate aldolase</fullName>
    </alternativeName>
</protein>
<evidence type="ECO:0000256" key="12">
    <source>
        <dbReference type="ARBA" id="ARBA00023136"/>
    </source>
</evidence>
<dbReference type="GO" id="GO:0030170">
    <property type="term" value="F:pyridoxal phosphate binding"/>
    <property type="evidence" value="ECO:0007669"/>
    <property type="project" value="InterPro"/>
</dbReference>
<keyword evidence="7" id="KW-0256">Endoplasmic reticulum</keyword>
<dbReference type="Gene3D" id="3.40.640.10">
    <property type="entry name" value="Type I PLP-dependent aspartate aminotransferase-like (Major domain)"/>
    <property type="match status" value="1"/>
</dbReference>
<dbReference type="GO" id="GO:0006887">
    <property type="term" value="P:exocytosis"/>
    <property type="evidence" value="ECO:0007669"/>
    <property type="project" value="InterPro"/>
</dbReference>
<dbReference type="Gene3D" id="1.10.357.70">
    <property type="entry name" value="Exocyst complex component Sec6, C-terminal domain"/>
    <property type="match status" value="1"/>
</dbReference>
<keyword evidence="8 17" id="KW-0663">Pyridoxal phosphate</keyword>
<dbReference type="Pfam" id="PF00282">
    <property type="entry name" value="Pyridoxal_deC"/>
    <property type="match status" value="1"/>
</dbReference>
<dbReference type="Gene3D" id="6.10.140.2150">
    <property type="match status" value="1"/>
</dbReference>
<keyword evidence="18" id="KW-0175">Coiled coil</keyword>
<dbReference type="GO" id="GO:0019752">
    <property type="term" value="P:carboxylic acid metabolic process"/>
    <property type="evidence" value="ECO:0007669"/>
    <property type="project" value="InterPro"/>
</dbReference>
<evidence type="ECO:0000256" key="10">
    <source>
        <dbReference type="ARBA" id="ARBA00022989"/>
    </source>
</evidence>
<evidence type="ECO:0000256" key="14">
    <source>
        <dbReference type="ARBA" id="ARBA00038302"/>
    </source>
</evidence>
<feature type="compositionally biased region" description="Polar residues" evidence="19">
    <location>
        <begin position="723"/>
        <end position="744"/>
    </location>
</feature>
<feature type="compositionally biased region" description="Polar residues" evidence="19">
    <location>
        <begin position="855"/>
        <end position="867"/>
    </location>
</feature>
<keyword evidence="6 20" id="KW-0812">Transmembrane</keyword>
<name>A0A1D2JQH6_PARBR</name>
<evidence type="ECO:0000256" key="2">
    <source>
        <dbReference type="ARBA" id="ARBA00004389"/>
    </source>
</evidence>
<dbReference type="FunFam" id="1.10.357.50:FF:000006">
    <property type="entry name" value="Exocyst complex component sec6"/>
    <property type="match status" value="1"/>
</dbReference>
<dbReference type="InterPro" id="IPR050477">
    <property type="entry name" value="GrpII_AminoAcid_Decarb"/>
</dbReference>
<comment type="similarity">
    <text evidence="5">Belongs to the SEC6 family.</text>
</comment>
<proteinExistence type="inferred from homology"/>
<keyword evidence="11" id="KW-0443">Lipid metabolism</keyword>
<evidence type="ECO:0000256" key="16">
    <source>
        <dbReference type="ARBA" id="ARBA00042568"/>
    </source>
</evidence>
<dbReference type="InterPro" id="IPR002129">
    <property type="entry name" value="PyrdxlP-dep_de-COase"/>
</dbReference>
<dbReference type="EMBL" id="LZYO01000001">
    <property type="protein sequence ID" value="ODH45438.1"/>
    <property type="molecule type" value="Genomic_DNA"/>
</dbReference>
<gene>
    <name evidence="21" type="ORF">ACO22_00008</name>
</gene>
<organism evidence="21 22">
    <name type="scientific">Paracoccidioides brasiliensis</name>
    <dbReference type="NCBI Taxonomy" id="121759"/>
    <lineage>
        <taxon>Eukaryota</taxon>
        <taxon>Fungi</taxon>
        <taxon>Dikarya</taxon>
        <taxon>Ascomycota</taxon>
        <taxon>Pezizomycotina</taxon>
        <taxon>Eurotiomycetes</taxon>
        <taxon>Eurotiomycetidae</taxon>
        <taxon>Onygenales</taxon>
        <taxon>Ajellomycetaceae</taxon>
        <taxon>Paracoccidioides</taxon>
    </lineage>
</organism>
<feature type="coiled-coil region" evidence="18">
    <location>
        <begin position="1002"/>
        <end position="1056"/>
    </location>
</feature>
<dbReference type="VEuPathDB" id="FungiDB:PABG_03091"/>
<feature type="modified residue" description="N6-(pyridoxal phosphate)lysine" evidence="17">
    <location>
        <position position="360"/>
    </location>
</feature>
<evidence type="ECO:0000313" key="21">
    <source>
        <dbReference type="EMBL" id="ODH45438.1"/>
    </source>
</evidence>
<evidence type="ECO:0000256" key="13">
    <source>
        <dbReference type="ARBA" id="ARBA00023239"/>
    </source>
</evidence>
<feature type="compositionally biased region" description="Gly residues" evidence="19">
    <location>
        <begin position="679"/>
        <end position="691"/>
    </location>
</feature>
<feature type="transmembrane region" description="Helical" evidence="20">
    <location>
        <begin position="25"/>
        <end position="47"/>
    </location>
</feature>
<evidence type="ECO:0000313" key="22">
    <source>
        <dbReference type="Proteomes" id="UP000242814"/>
    </source>
</evidence>
<comment type="subcellular location">
    <subcellularLocation>
        <location evidence="2">Endoplasmic reticulum membrane</location>
        <topology evidence="2">Single-pass membrane protein</topology>
    </subcellularLocation>
</comment>
<keyword evidence="13" id="KW-0456">Lyase</keyword>
<keyword evidence="10 20" id="KW-1133">Transmembrane helix</keyword>
<reference evidence="21 22" key="1">
    <citation type="submission" date="2016-06" db="EMBL/GenBank/DDBJ databases">
        <authorList>
            <person name="Kjaerup R.B."/>
            <person name="Dalgaard T.S."/>
            <person name="Juul-Madsen H.R."/>
        </authorList>
    </citation>
    <scope>NUCLEOTIDE SEQUENCE [LARGE SCALE GENOMIC DNA]</scope>
    <source>
        <strain evidence="21 22">Pb300</strain>
    </source>
</reference>
<comment type="pathway">
    <text evidence="3">Lipid metabolism; sphingolipid metabolism.</text>
</comment>
<comment type="similarity">
    <text evidence="14">Belongs to the group II decarboxylase family. Sphingosine-1-phosphate lyase subfamily.</text>
</comment>
<dbReference type="SUPFAM" id="SSF53383">
    <property type="entry name" value="PLP-dependent transferases"/>
    <property type="match status" value="1"/>
</dbReference>
<dbReference type="Proteomes" id="UP000242814">
    <property type="component" value="Unassembled WGS sequence"/>
</dbReference>
<evidence type="ECO:0000256" key="9">
    <source>
        <dbReference type="ARBA" id="ARBA00022919"/>
    </source>
</evidence>
<dbReference type="InterPro" id="IPR015422">
    <property type="entry name" value="PyrdxlP-dep_Trfase_small"/>
</dbReference>
<comment type="caution">
    <text evidence="21">The sequence shown here is derived from an EMBL/GenBank/DDBJ whole genome shotgun (WGS) entry which is preliminary data.</text>
</comment>
<accession>A0A1D2JQH6</accession>
<evidence type="ECO:0000256" key="4">
    <source>
        <dbReference type="ARBA" id="ARBA00004991"/>
    </source>
</evidence>
<dbReference type="VEuPathDB" id="FungiDB:PADG_01622"/>
<evidence type="ECO:0000256" key="19">
    <source>
        <dbReference type="SAM" id="MobiDB-lite"/>
    </source>
</evidence>
<dbReference type="InterPro" id="IPR010326">
    <property type="entry name" value="EXOC3/Sec6"/>
</dbReference>
<sequence length="1642" mass="183160">MAPNSVLPVALQNKLMSARKSSSGIVSSSSFNLVRNVVFLVFLLRIARKTFYTLRGHGILGSIFNAGAYVRLVLYSLFLRTPGVRSKVDKQIAAAISKMEAKIAPETPGIPKNTSLPKLGWSHDRICEELDKLAGMDHTEWEEGRVSGAVYHGGDELVSLQTAAFGQFAVANPIHPDVFPGVRKMEAEIVAMVLALFNAPQGGAGVTTSGGTESILMACLSARQKAYVERRVTEPEMIIPDTAHAAFNKACHYFGIKLHSVPCPPPDYKVHIPSVLRLINPNTILLVGSAPNFPHGIVDDIPALSCLALNYKIPLHVDCCLGSFVISFLKRAGYPSPYEEEGGFDFRQPGVTSISVDTHKYGFAPKGNSVILYRNRKLRSYQYFIHPDWSGGVYASPSIAGSRPGALIAGCWTSLMAMGESGYVNSCHQIISATRTFEQAIREHPVLSSSLKIIGKPLVSVVAWESKTPDINIYDIADALADKGWHLNALQSPPGMHVAFTVPTAAAVERLVADLVAVVEREKEKVAEQKRMGQKVEKHRGDTSALYGVAGSIPDKKVGSQQHHDYSCDGSSEISAKLVLLMKVPASTQAELILKIVPTKRRRHKGGRTIDNPEPMPTHQNLQPSVAGEISQNGRFFRTSMQPSATLSVAQRAAAIEDHINRNKKKENKTTAKEKGKGKGSGSGNGNGNGNGSEEPWDVQTGHGPTSLQEANVGEGGDLWPNASPNDSVPEPQSITPDNISVQSHLPPDNAHIITTTTTTTTTITTTARAVTLTTSQTPTPSPYSSLSRATLSRLASIATGKRRPSPSFEPPPGQEVANLSFVSSVLALANAPFITDANRITDRKPVPELVSVEAQETSSKPPSCRTSPIFADTNMPPENLKTIPDDGSLDGGVAMPRLEDLLRQPEDLDKIPALKAEYSRKKAAVDAQLREGLRDQLETVQRSIGQLTEGQRHVLKVRDELQGIDKLCAESQGTVGDFSQIDKLARIQRNFEATIMMKRGLESFHNELNEVERLLREDDRDLENQPNLLSVHMAISKLRDFRDEAMDQIRRAQDRSAENTLVEWFQGLDSVIEWFDDHLGTAIMNLIPLIQTDNRSMVVRLALVIMNEEKNDAKVRALQEAQKDHKALASRFKSLNLGPKTVKGYKENFLKSIELYAQTQFEISKDTFLADPDKLEKCLKWFFNDLFSVKQGMQSLMPKKWKIYSVYTNIYHRMMHDWLIEFINDPELPTANMLAIIHWSEKYYEKMAKLGWKQSDLVPNILDDREGELVRDWRNLIIKTLDEWMERMCAADKKALLERDNDALDTNPDGYFRTKTLGDMWRMIHEQTVAAGSSDRTDVTEGVIDAMFRALKARQTTWQTVLDEECAKYKNPTTDQTEGMQQLQDWLIAIANDQIACIDDNDDASSQLGYLTRFKRDFEPLVTPKYMASRATMELDNLRNGYVDLSTHCISLFIELIFTVDFRTTLPDFFTQKWYGEFAIKRMVSTFEDYMADYSSVLHPSLTDILVEELSDELLVRYLSAIRNKGAKFRRQDPFTDKFKDDVLTVFGFFQKFPDAFASTIKDRWRLVDWLVRLLEAEKGAGVVAVYEAFKTEYWDLQLSWVEAVLRSRDDFERSMVSAVKAKAAELYVERGVETVMGKVR</sequence>
<dbReference type="Gene3D" id="1.10.357.50">
    <property type="match status" value="1"/>
</dbReference>
<dbReference type="GO" id="GO:0000145">
    <property type="term" value="C:exocyst"/>
    <property type="evidence" value="ECO:0007669"/>
    <property type="project" value="InterPro"/>
</dbReference>
<dbReference type="PANTHER" id="PTHR42735">
    <property type="match status" value="1"/>
</dbReference>
<keyword evidence="9" id="KW-0746">Sphingolipid metabolism</keyword>
<dbReference type="Pfam" id="PF06046">
    <property type="entry name" value="Sec6"/>
    <property type="match status" value="1"/>
</dbReference>
<evidence type="ECO:0000256" key="3">
    <source>
        <dbReference type="ARBA" id="ARBA00004760"/>
    </source>
</evidence>
<evidence type="ECO:0000256" key="6">
    <source>
        <dbReference type="ARBA" id="ARBA00022692"/>
    </source>
</evidence>